<reference evidence="6" key="1">
    <citation type="journal article" date="2019" name="Int. J. Syst. Evol. Microbiol.">
        <title>The Global Catalogue of Microorganisms (GCM) 10K type strain sequencing project: providing services to taxonomists for standard genome sequencing and annotation.</title>
        <authorList>
            <consortium name="The Broad Institute Genomics Platform"/>
            <consortium name="The Broad Institute Genome Sequencing Center for Infectious Disease"/>
            <person name="Wu L."/>
            <person name="Ma J."/>
        </authorList>
    </citation>
    <scope>NUCLEOTIDE SEQUENCE [LARGE SCALE GENOMIC DNA]</scope>
    <source>
        <strain evidence="6">JCM 14735</strain>
    </source>
</reference>
<dbReference type="InterPro" id="IPR013118">
    <property type="entry name" value="Mannitol_DH_C"/>
</dbReference>
<dbReference type="InterPro" id="IPR000669">
    <property type="entry name" value="Mannitol_DH"/>
</dbReference>
<dbReference type="SUPFAM" id="SSF51735">
    <property type="entry name" value="NAD(P)-binding Rossmann-fold domains"/>
    <property type="match status" value="1"/>
</dbReference>
<feature type="domain" description="Mannitol dehydrogenase C-terminal" evidence="4">
    <location>
        <begin position="276"/>
        <end position="433"/>
    </location>
</feature>
<evidence type="ECO:0000313" key="5">
    <source>
        <dbReference type="EMBL" id="GAA1763139.1"/>
    </source>
</evidence>
<dbReference type="InterPro" id="IPR036291">
    <property type="entry name" value="NAD(P)-bd_dom_sf"/>
</dbReference>
<dbReference type="Pfam" id="PF08125">
    <property type="entry name" value="Mannitol_dh_C"/>
    <property type="match status" value="1"/>
</dbReference>
<organism evidence="5 6">
    <name type="scientific">Kocuria aegyptia</name>
    <dbReference type="NCBI Taxonomy" id="330943"/>
    <lineage>
        <taxon>Bacteria</taxon>
        <taxon>Bacillati</taxon>
        <taxon>Actinomycetota</taxon>
        <taxon>Actinomycetes</taxon>
        <taxon>Micrococcales</taxon>
        <taxon>Micrococcaceae</taxon>
        <taxon>Kocuria</taxon>
    </lineage>
</organism>
<dbReference type="InterPro" id="IPR050988">
    <property type="entry name" value="Mannitol_DH/Oxidoreductase"/>
</dbReference>
<evidence type="ECO:0000259" key="3">
    <source>
        <dbReference type="Pfam" id="PF01232"/>
    </source>
</evidence>
<sequence length="458" mass="48586">MSTPLNRAALGLPIPPVRLVHLGLGAFFRAHQAWYTQHAETDPADPQWGYAAFTGRSPVMAELLAAQDGLYTLVERAGDGDRHEVIGAIAEARAAEDVDRLRELLAAPGTAAVTITVTEAAYHLGAGLAFDPSVPAVAAELERLRTGAGAPATMAGRLVAGLDARRRAGAGPIAVVPCDNLPANGTAARHAVQGLAAAVDPRLGRWVEEHVSFVSTSIDRITPRAEDELAETVARETGRTDRAPVVTEPFSSWVLSGEFPAGRPAWERAGAVFVDDIEPFENRKLWLLNGAHSLLAYAGQLRGHSTVAEALADPDCRDAVEAFWDEACAHLTAPGLALLDYREALLERFANPRIAHHLAQIAVDGSVKLPMRAVPVLTAERAAGRDGRAAARMIAAWVAFLDGRTQVQDTAAEQILAADAGPDRVRALLGLLDRELAGQDDVVDLITRLAAGLAPTTR</sequence>
<dbReference type="RefSeq" id="WP_344122547.1">
    <property type="nucleotide sequence ID" value="NZ_BAAAOA010000027.1"/>
</dbReference>
<dbReference type="InterPro" id="IPR008927">
    <property type="entry name" value="6-PGluconate_DH-like_C_sf"/>
</dbReference>
<dbReference type="PANTHER" id="PTHR43362:SF1">
    <property type="entry name" value="MANNITOL DEHYDROGENASE 2-RELATED"/>
    <property type="match status" value="1"/>
</dbReference>
<dbReference type="Gene3D" id="1.10.1040.10">
    <property type="entry name" value="N-(1-d-carboxylethyl)-l-norvaline Dehydrogenase, domain 2"/>
    <property type="match status" value="1"/>
</dbReference>
<name>A0ABP4WUD2_9MICC</name>
<dbReference type="Proteomes" id="UP001501204">
    <property type="component" value="Unassembled WGS sequence"/>
</dbReference>
<dbReference type="InterPro" id="IPR013131">
    <property type="entry name" value="Mannitol_DH_N"/>
</dbReference>
<dbReference type="EMBL" id="BAAAOA010000027">
    <property type="protein sequence ID" value="GAA1763139.1"/>
    <property type="molecule type" value="Genomic_DNA"/>
</dbReference>
<dbReference type="SUPFAM" id="SSF48179">
    <property type="entry name" value="6-phosphogluconate dehydrogenase C-terminal domain-like"/>
    <property type="match status" value="1"/>
</dbReference>
<keyword evidence="1" id="KW-0560">Oxidoreductase</keyword>
<dbReference type="PANTHER" id="PTHR43362">
    <property type="entry name" value="MANNITOL DEHYDROGENASE DSF1-RELATED"/>
    <property type="match status" value="1"/>
</dbReference>
<accession>A0ABP4WUD2</accession>
<evidence type="ECO:0000313" key="6">
    <source>
        <dbReference type="Proteomes" id="UP001501204"/>
    </source>
</evidence>
<comment type="catalytic activity">
    <reaction evidence="2">
        <text>D-mannitol 1-phosphate + NAD(+) = beta-D-fructose 6-phosphate + NADH + H(+)</text>
        <dbReference type="Rhea" id="RHEA:19661"/>
        <dbReference type="ChEBI" id="CHEBI:15378"/>
        <dbReference type="ChEBI" id="CHEBI:57540"/>
        <dbReference type="ChEBI" id="CHEBI:57634"/>
        <dbReference type="ChEBI" id="CHEBI:57945"/>
        <dbReference type="ChEBI" id="CHEBI:61381"/>
        <dbReference type="EC" id="1.1.1.17"/>
    </reaction>
</comment>
<keyword evidence="6" id="KW-1185">Reference proteome</keyword>
<proteinExistence type="predicted"/>
<evidence type="ECO:0000259" key="4">
    <source>
        <dbReference type="Pfam" id="PF08125"/>
    </source>
</evidence>
<dbReference type="PRINTS" id="PR00084">
    <property type="entry name" value="MTLDHDRGNASE"/>
</dbReference>
<gene>
    <name evidence="5" type="ORF">GCM10009767_22460</name>
</gene>
<evidence type="ECO:0000256" key="2">
    <source>
        <dbReference type="ARBA" id="ARBA00048615"/>
    </source>
</evidence>
<protein>
    <submittedName>
        <fullName evidence="5">Mannitol dehydrogenase family protein</fullName>
    </submittedName>
</protein>
<comment type="caution">
    <text evidence="5">The sequence shown here is derived from an EMBL/GenBank/DDBJ whole genome shotgun (WGS) entry which is preliminary data.</text>
</comment>
<dbReference type="Pfam" id="PF01232">
    <property type="entry name" value="Mannitol_dh"/>
    <property type="match status" value="1"/>
</dbReference>
<dbReference type="InterPro" id="IPR013328">
    <property type="entry name" value="6PGD_dom2"/>
</dbReference>
<feature type="domain" description="Mannitol dehydrogenase N-terminal" evidence="3">
    <location>
        <begin position="18"/>
        <end position="267"/>
    </location>
</feature>
<evidence type="ECO:0000256" key="1">
    <source>
        <dbReference type="ARBA" id="ARBA00023002"/>
    </source>
</evidence>
<dbReference type="Gene3D" id="3.40.50.720">
    <property type="entry name" value="NAD(P)-binding Rossmann-like Domain"/>
    <property type="match status" value="1"/>
</dbReference>